<keyword evidence="2" id="KW-1003">Cell membrane</keyword>
<dbReference type="Gene3D" id="3.90.550.10">
    <property type="entry name" value="Spore Coat Polysaccharide Biosynthesis Protein SpsA, Chain A"/>
    <property type="match status" value="1"/>
</dbReference>
<dbReference type="InterPro" id="IPR001173">
    <property type="entry name" value="Glyco_trans_2-like"/>
</dbReference>
<feature type="domain" description="Glycosyltransferase 2-like" evidence="5">
    <location>
        <begin position="35"/>
        <end position="128"/>
    </location>
</feature>
<dbReference type="CDD" id="cd02526">
    <property type="entry name" value="GT2_RfbF_like"/>
    <property type="match status" value="1"/>
</dbReference>
<dbReference type="Proteomes" id="UP000814172">
    <property type="component" value="Unassembled WGS sequence"/>
</dbReference>
<dbReference type="SUPFAM" id="SSF53448">
    <property type="entry name" value="Nucleotide-diphospho-sugar transferases"/>
    <property type="match status" value="1"/>
</dbReference>
<comment type="caution">
    <text evidence="6">The sequence shown here is derived from an EMBL/GenBank/DDBJ whole genome shotgun (WGS) entry which is preliminary data.</text>
</comment>
<keyword evidence="2" id="KW-0472">Membrane</keyword>
<comment type="similarity">
    <text evidence="1">Belongs to the glycosyltransferase 2 family.</text>
</comment>
<evidence type="ECO:0000256" key="1">
    <source>
        <dbReference type="ARBA" id="ARBA00006739"/>
    </source>
</evidence>
<gene>
    <name evidence="6" type="ORF">GIW75_27640</name>
</gene>
<dbReference type="Pfam" id="PF00535">
    <property type="entry name" value="Glycos_transf_2"/>
    <property type="match status" value="1"/>
</dbReference>
<protein>
    <submittedName>
        <fullName evidence="6">Glycosyltransferase</fullName>
    </submittedName>
</protein>
<keyword evidence="2" id="KW-0997">Cell inner membrane</keyword>
<dbReference type="PANTHER" id="PTHR43179">
    <property type="entry name" value="RHAMNOSYLTRANSFERASE WBBL"/>
    <property type="match status" value="1"/>
</dbReference>
<dbReference type="AlphaFoldDB" id="A0AAW5AE47"/>
<evidence type="ECO:0000313" key="7">
    <source>
        <dbReference type="Proteomes" id="UP000814172"/>
    </source>
</evidence>
<keyword evidence="4" id="KW-0808">Transferase</keyword>
<evidence type="ECO:0000259" key="5">
    <source>
        <dbReference type="Pfam" id="PF00535"/>
    </source>
</evidence>
<evidence type="ECO:0000256" key="4">
    <source>
        <dbReference type="ARBA" id="ARBA00022679"/>
    </source>
</evidence>
<name>A0AAW5AE47_9PSED</name>
<dbReference type="EMBL" id="WKEW01000166">
    <property type="protein sequence ID" value="MCF5060705.1"/>
    <property type="molecule type" value="Genomic_DNA"/>
</dbReference>
<proteinExistence type="inferred from homology"/>
<keyword evidence="3" id="KW-0328">Glycosyltransferase</keyword>
<accession>A0AAW5AE47</accession>
<evidence type="ECO:0000313" key="6">
    <source>
        <dbReference type="EMBL" id="MCF5060705.1"/>
    </source>
</evidence>
<dbReference type="GO" id="GO:0016757">
    <property type="term" value="F:glycosyltransferase activity"/>
    <property type="evidence" value="ECO:0007669"/>
    <property type="project" value="UniProtKB-KW"/>
</dbReference>
<dbReference type="PANTHER" id="PTHR43179:SF12">
    <property type="entry name" value="GALACTOFURANOSYLTRANSFERASE GLFT2"/>
    <property type="match status" value="1"/>
</dbReference>
<dbReference type="RefSeq" id="WP_092235148.1">
    <property type="nucleotide sequence ID" value="NZ_WKEB01000075.1"/>
</dbReference>
<organism evidence="6 7">
    <name type="scientific">Pseudomonas proteolytica</name>
    <dbReference type="NCBI Taxonomy" id="219574"/>
    <lineage>
        <taxon>Bacteria</taxon>
        <taxon>Pseudomonadati</taxon>
        <taxon>Pseudomonadota</taxon>
        <taxon>Gammaproteobacteria</taxon>
        <taxon>Pseudomonadales</taxon>
        <taxon>Pseudomonadaceae</taxon>
        <taxon>Pseudomonas</taxon>
    </lineage>
</organism>
<keyword evidence="7" id="KW-1185">Reference proteome</keyword>
<evidence type="ECO:0000256" key="2">
    <source>
        <dbReference type="ARBA" id="ARBA00022519"/>
    </source>
</evidence>
<reference evidence="6 7" key="1">
    <citation type="submission" date="2019-11" db="EMBL/GenBank/DDBJ databases">
        <title>Epiphytic Pseudomonas syringae from cherry orchards.</title>
        <authorList>
            <person name="Hulin M.T."/>
        </authorList>
    </citation>
    <scope>NUCLEOTIDE SEQUENCE [LARGE SCALE GENOMIC DNA]</scope>
    <source>
        <strain evidence="6 7">PA-6-9F</strain>
    </source>
</reference>
<evidence type="ECO:0000256" key="3">
    <source>
        <dbReference type="ARBA" id="ARBA00022676"/>
    </source>
</evidence>
<dbReference type="InterPro" id="IPR029044">
    <property type="entry name" value="Nucleotide-diphossugar_trans"/>
</dbReference>
<sequence length="322" mass="36090">MGWLRSRPPILAVSEFMLEVEVAKVAAVVVGYMPEIDVLDRLLISLGSQVDVLIFLDNGASSNVLMAAPVERQSLVYVDMEGNKGLGAALNKGFELAVNAGVDYVVTFDQDSHAEPQLIAKLGTAMAQAKLKDPRCIAVSPAFFDRRDGKKVNFPFYQSVNGVIKPVFHSDDENGLVNVDILITSGMYISTQAWIEGHRYDEGLFVDFTDSEWCFRVRDQGYALYGCLNVEMGHALSDAPPVKLFGLSFLRYSPVRRYFFFRATVAVCRMNHMPTCWKKRLLLALVLRFFANLLIDKNKIQSLKMMLRGALHGWQKKLGPLR</sequence>